<dbReference type="Pfam" id="PF02776">
    <property type="entry name" value="TPP_enzyme_N"/>
    <property type="match status" value="1"/>
</dbReference>
<dbReference type="GO" id="GO:0030976">
    <property type="term" value="F:thiamine pyrophosphate binding"/>
    <property type="evidence" value="ECO:0007669"/>
    <property type="project" value="InterPro"/>
</dbReference>
<evidence type="ECO:0000256" key="9">
    <source>
        <dbReference type="ARBA" id="ARBA00048670"/>
    </source>
</evidence>
<comment type="pathway">
    <text evidence="1">Amino-acid biosynthesis; L-isoleucine biosynthesis; L-isoleucine from 2-oxobutanoate: step 1/4.</text>
</comment>
<proteinExistence type="inferred from homology"/>
<evidence type="ECO:0000256" key="5">
    <source>
        <dbReference type="ARBA" id="ARBA00022630"/>
    </source>
</evidence>
<dbReference type="UniPathway" id="UPA00049">
    <property type="reaction ID" value="UER00059"/>
</dbReference>
<evidence type="ECO:0000313" key="12">
    <source>
        <dbReference type="EMBL" id="QIS09863.1"/>
    </source>
</evidence>
<evidence type="ECO:0000259" key="10">
    <source>
        <dbReference type="Pfam" id="PF02775"/>
    </source>
</evidence>
<dbReference type="Gene3D" id="3.40.50.970">
    <property type="match status" value="2"/>
</dbReference>
<comment type="catalytic activity">
    <reaction evidence="9">
        <text>2 pyruvate + H(+) = (2S)-2-acetolactate + CO2</text>
        <dbReference type="Rhea" id="RHEA:25249"/>
        <dbReference type="ChEBI" id="CHEBI:15361"/>
        <dbReference type="ChEBI" id="CHEBI:15378"/>
        <dbReference type="ChEBI" id="CHEBI:16526"/>
        <dbReference type="ChEBI" id="CHEBI:58476"/>
        <dbReference type="EC" id="2.2.1.6"/>
    </reaction>
</comment>
<sequence length="517" mass="53411">MNGAQSLMGSLDAAGVTVCFANPGTSELHLVAALDETPGIRGVLCLFEGVATGAADGFARMSSNPAATLLHQGPGLANGLANLHNAQRARTPVLNIVGASATTHRALNAPLESDVPALAAPMSRWVRTAASAEAVGADAVAALQAAHRYPRGVATLIVPADVAWSPNGEVSLPVADVPPSTVPTCEVNRVANLLRRGSGTTLLLGGTALRQAGLAAARRIGEATGIQVMAEAFPARFQRGAGVSQVPQLSGDSIRARVQLANTRLLVLVDATMPVAAFGAPGVRGELIPLDCVVDRLGNEGDDVVTALAELADVLAPNRPLRGTSNRPPPRTRTAPQSILAAIAEPIATLLPEDAIVVDEANTASPALSAAMDSAARHDLLSVCGFAIGEGLPLSIGAAMACPQRQVVCLQADGSAMYTISALWTQARERLNVTTIVMNNCGYSILRREDLRIRGVEAAASELFDLTEPNLDFVALSIGMGVPAVRARSANELANCLRRAFAEPGPHLIDVSIADYV</sequence>
<dbReference type="NCBIfam" id="NF005760">
    <property type="entry name" value="PRK07586.1"/>
    <property type="match status" value="1"/>
</dbReference>
<keyword evidence="5" id="KW-0285">Flavoprotein</keyword>
<protein>
    <recommendedName>
        <fullName evidence="4">acetolactate synthase</fullName>
        <ecNumber evidence="4">2.2.1.6</ecNumber>
    </recommendedName>
</protein>
<comment type="similarity">
    <text evidence="3">Belongs to the TPP enzyme family.</text>
</comment>
<accession>A0A6G9Y9Z3</accession>
<keyword evidence="13" id="KW-1185">Reference proteome</keyword>
<dbReference type="Pfam" id="PF02775">
    <property type="entry name" value="TPP_enzyme_C"/>
    <property type="match status" value="1"/>
</dbReference>
<keyword evidence="8" id="KW-0100">Branched-chain amino acid biosynthesis</keyword>
<gene>
    <name evidence="12" type="ORF">F5544_09815</name>
</gene>
<dbReference type="PANTHER" id="PTHR18968">
    <property type="entry name" value="THIAMINE PYROPHOSPHATE ENZYMES"/>
    <property type="match status" value="1"/>
</dbReference>
<evidence type="ECO:0000256" key="6">
    <source>
        <dbReference type="ARBA" id="ARBA00022827"/>
    </source>
</evidence>
<dbReference type="InterPro" id="IPR029061">
    <property type="entry name" value="THDP-binding"/>
</dbReference>
<dbReference type="EMBL" id="CP046172">
    <property type="protein sequence ID" value="QIS09863.1"/>
    <property type="molecule type" value="Genomic_DNA"/>
</dbReference>
<evidence type="ECO:0000256" key="7">
    <source>
        <dbReference type="ARBA" id="ARBA00023052"/>
    </source>
</evidence>
<dbReference type="RefSeq" id="WP_167472915.1">
    <property type="nucleotide sequence ID" value="NZ_CP046172.1"/>
</dbReference>
<keyword evidence="6" id="KW-0274">FAD</keyword>
<dbReference type="InterPro" id="IPR045229">
    <property type="entry name" value="TPP_enz"/>
</dbReference>
<feature type="domain" description="Thiamine pyrophosphate enzyme TPP-binding" evidence="10">
    <location>
        <begin position="387"/>
        <end position="511"/>
    </location>
</feature>
<reference evidence="12 13" key="1">
    <citation type="journal article" date="2019" name="ACS Chem. Biol.">
        <title>Identification and Mobilization of a Cryptic Antibiotic Biosynthesis Gene Locus from a Human-Pathogenic Nocardia Isolate.</title>
        <authorList>
            <person name="Herisse M."/>
            <person name="Ishida K."/>
            <person name="Porter J.L."/>
            <person name="Howden B."/>
            <person name="Hertweck C."/>
            <person name="Stinear T.P."/>
            <person name="Pidot S.J."/>
        </authorList>
    </citation>
    <scope>NUCLEOTIDE SEQUENCE [LARGE SCALE GENOMIC DNA]</scope>
    <source>
        <strain evidence="12 13">AUSMDU00012717</strain>
    </source>
</reference>
<evidence type="ECO:0000259" key="11">
    <source>
        <dbReference type="Pfam" id="PF02776"/>
    </source>
</evidence>
<dbReference type="UniPathway" id="UPA00047">
    <property type="reaction ID" value="UER00055"/>
</dbReference>
<keyword evidence="7" id="KW-0786">Thiamine pyrophosphate</keyword>
<dbReference type="GO" id="GO:0009097">
    <property type="term" value="P:isoleucine biosynthetic process"/>
    <property type="evidence" value="ECO:0007669"/>
    <property type="project" value="UniProtKB-UniPathway"/>
</dbReference>
<evidence type="ECO:0000256" key="2">
    <source>
        <dbReference type="ARBA" id="ARBA00005025"/>
    </source>
</evidence>
<dbReference type="PANTHER" id="PTHR18968:SF86">
    <property type="entry name" value="ACETOLACTATE SYNTHASE LARGE SUBUNIT ILVX-RELATED"/>
    <property type="match status" value="1"/>
</dbReference>
<dbReference type="CDD" id="cd07035">
    <property type="entry name" value="TPP_PYR_POX_like"/>
    <property type="match status" value="1"/>
</dbReference>
<evidence type="ECO:0000256" key="1">
    <source>
        <dbReference type="ARBA" id="ARBA00004974"/>
    </source>
</evidence>
<name>A0A6G9Y9Z3_9NOCA</name>
<evidence type="ECO:0000256" key="3">
    <source>
        <dbReference type="ARBA" id="ARBA00007812"/>
    </source>
</evidence>
<organism evidence="12 13">
    <name type="scientific">Nocardia arthritidis</name>
    <dbReference type="NCBI Taxonomy" id="228602"/>
    <lineage>
        <taxon>Bacteria</taxon>
        <taxon>Bacillati</taxon>
        <taxon>Actinomycetota</taxon>
        <taxon>Actinomycetes</taxon>
        <taxon>Mycobacteriales</taxon>
        <taxon>Nocardiaceae</taxon>
        <taxon>Nocardia</taxon>
    </lineage>
</organism>
<keyword evidence="8" id="KW-0028">Amino-acid biosynthesis</keyword>
<evidence type="ECO:0000313" key="13">
    <source>
        <dbReference type="Proteomes" id="UP000503540"/>
    </source>
</evidence>
<dbReference type="Proteomes" id="UP000503540">
    <property type="component" value="Chromosome"/>
</dbReference>
<dbReference type="InterPro" id="IPR012001">
    <property type="entry name" value="Thiamin_PyroP_enz_TPP-bd_dom"/>
</dbReference>
<dbReference type="CDD" id="cd02002">
    <property type="entry name" value="TPP_BFDC"/>
    <property type="match status" value="1"/>
</dbReference>
<dbReference type="SUPFAM" id="SSF52518">
    <property type="entry name" value="Thiamin diphosphate-binding fold (THDP-binding)"/>
    <property type="match status" value="2"/>
</dbReference>
<comment type="pathway">
    <text evidence="2">Amino-acid biosynthesis; L-valine biosynthesis; L-valine from pyruvate: step 1/4.</text>
</comment>
<dbReference type="GO" id="GO:0003984">
    <property type="term" value="F:acetolactate synthase activity"/>
    <property type="evidence" value="ECO:0007669"/>
    <property type="project" value="UniProtKB-EC"/>
</dbReference>
<dbReference type="GO" id="GO:0009099">
    <property type="term" value="P:L-valine biosynthetic process"/>
    <property type="evidence" value="ECO:0007669"/>
    <property type="project" value="UniProtKB-UniPathway"/>
</dbReference>
<dbReference type="InterPro" id="IPR011766">
    <property type="entry name" value="TPP_enzyme_TPP-bd"/>
</dbReference>
<dbReference type="EC" id="2.2.1.6" evidence="4"/>
<dbReference type="KEGG" id="nah:F5544_09815"/>
<evidence type="ECO:0000256" key="4">
    <source>
        <dbReference type="ARBA" id="ARBA00013145"/>
    </source>
</evidence>
<dbReference type="GO" id="GO:0000287">
    <property type="term" value="F:magnesium ion binding"/>
    <property type="evidence" value="ECO:0007669"/>
    <property type="project" value="UniProtKB-ARBA"/>
</dbReference>
<dbReference type="GO" id="GO:0050660">
    <property type="term" value="F:flavin adenine dinucleotide binding"/>
    <property type="evidence" value="ECO:0007669"/>
    <property type="project" value="TreeGrafter"/>
</dbReference>
<dbReference type="AlphaFoldDB" id="A0A6G9Y9Z3"/>
<feature type="domain" description="Thiamine pyrophosphate enzyme N-terminal TPP-binding" evidence="11">
    <location>
        <begin position="1"/>
        <end position="108"/>
    </location>
</feature>
<evidence type="ECO:0000256" key="8">
    <source>
        <dbReference type="ARBA" id="ARBA00023304"/>
    </source>
</evidence>